<feature type="region of interest" description="Disordered" evidence="1">
    <location>
        <begin position="115"/>
        <end position="135"/>
    </location>
</feature>
<evidence type="ECO:0000313" key="4">
    <source>
        <dbReference type="Proteomes" id="UP000199103"/>
    </source>
</evidence>
<dbReference type="PROSITE" id="PS51819">
    <property type="entry name" value="VOC"/>
    <property type="match status" value="1"/>
</dbReference>
<dbReference type="RefSeq" id="WP_091520993.1">
    <property type="nucleotide sequence ID" value="NZ_LT629772.1"/>
</dbReference>
<evidence type="ECO:0000259" key="2">
    <source>
        <dbReference type="PROSITE" id="PS51819"/>
    </source>
</evidence>
<accession>A0A1H1PXQ6</accession>
<gene>
    <name evidence="3" type="ORF">SAMN04489812_1061</name>
</gene>
<protein>
    <recommendedName>
        <fullName evidence="2">VOC domain-containing protein</fullName>
    </recommendedName>
</protein>
<dbReference type="OrthoDB" id="197463at2"/>
<evidence type="ECO:0000313" key="3">
    <source>
        <dbReference type="EMBL" id="SDS15896.1"/>
    </source>
</evidence>
<dbReference type="Pfam" id="PF00903">
    <property type="entry name" value="Glyoxalase"/>
    <property type="match status" value="1"/>
</dbReference>
<name>A0A1H1PXQ6_9ACTN</name>
<dbReference type="AlphaFoldDB" id="A0A1H1PXQ6"/>
<evidence type="ECO:0000256" key="1">
    <source>
        <dbReference type="SAM" id="MobiDB-lite"/>
    </source>
</evidence>
<dbReference type="SUPFAM" id="SSF54593">
    <property type="entry name" value="Glyoxalase/Bleomycin resistance protein/Dihydroxybiphenyl dioxygenase"/>
    <property type="match status" value="1"/>
</dbReference>
<dbReference type="STRING" id="630515.SAMN04489812_1061"/>
<dbReference type="EMBL" id="LT629772">
    <property type="protein sequence ID" value="SDS15896.1"/>
    <property type="molecule type" value="Genomic_DNA"/>
</dbReference>
<dbReference type="Gene3D" id="3.10.180.10">
    <property type="entry name" value="2,3-Dihydroxybiphenyl 1,2-Dioxygenase, domain 1"/>
    <property type="match status" value="1"/>
</dbReference>
<proteinExistence type="predicted"/>
<organism evidence="3 4">
    <name type="scientific">Microlunatus soli</name>
    <dbReference type="NCBI Taxonomy" id="630515"/>
    <lineage>
        <taxon>Bacteria</taxon>
        <taxon>Bacillati</taxon>
        <taxon>Actinomycetota</taxon>
        <taxon>Actinomycetes</taxon>
        <taxon>Propionibacteriales</taxon>
        <taxon>Propionibacteriaceae</taxon>
        <taxon>Microlunatus</taxon>
    </lineage>
</organism>
<dbReference type="InterPro" id="IPR037523">
    <property type="entry name" value="VOC_core"/>
</dbReference>
<feature type="domain" description="VOC" evidence="2">
    <location>
        <begin position="11"/>
        <end position="128"/>
    </location>
</feature>
<reference evidence="3 4" key="1">
    <citation type="submission" date="2016-10" db="EMBL/GenBank/DDBJ databases">
        <authorList>
            <person name="de Groot N.N."/>
        </authorList>
    </citation>
    <scope>NUCLEOTIDE SEQUENCE [LARGE SCALE GENOMIC DNA]</scope>
    <source>
        <strain evidence="3 4">DSM 21800</strain>
    </source>
</reference>
<keyword evidence="4" id="KW-1185">Reference proteome</keyword>
<dbReference type="PANTHER" id="PTHR36437">
    <property type="entry name" value="GLYOXALASE/BLEOMYCIN RESISTANCE PROTEIN/DIOXYGENASE"/>
    <property type="match status" value="1"/>
</dbReference>
<dbReference type="Proteomes" id="UP000199103">
    <property type="component" value="Chromosome I"/>
</dbReference>
<dbReference type="InterPro" id="IPR004360">
    <property type="entry name" value="Glyas_Fos-R_dOase_dom"/>
</dbReference>
<dbReference type="PANTHER" id="PTHR36437:SF2">
    <property type="entry name" value="GLYOXALASE_BLEOMYCIN RESISTANCE PROTEIN_DIOXYGENASE"/>
    <property type="match status" value="1"/>
</dbReference>
<sequence>MTNPTTTPITGILTIGIPVTDQDRALDFYGGVLGFDTLMDTPIEQLGGRWLVVAPAGAATSLALVPAGSEAPAGVPTGIRLSTADAAALHAELVDRDVAVGPMLRWPGVPPMFSVTDPDGNGLSVTEVPTEGTDR</sequence>
<dbReference type="InterPro" id="IPR029068">
    <property type="entry name" value="Glyas_Bleomycin-R_OHBP_Dase"/>
</dbReference>